<feature type="domain" description="NACHT" evidence="9">
    <location>
        <begin position="242"/>
        <end position="373"/>
    </location>
</feature>
<dbReference type="Gene3D" id="3.80.10.10">
    <property type="entry name" value="Ribonuclease Inhibitor"/>
    <property type="match status" value="1"/>
</dbReference>
<organism evidence="10 11">
    <name type="scientific">Hymenochirus boettgeri</name>
    <name type="common">Congo dwarf clawed frog</name>
    <dbReference type="NCBI Taxonomy" id="247094"/>
    <lineage>
        <taxon>Eukaryota</taxon>
        <taxon>Metazoa</taxon>
        <taxon>Chordata</taxon>
        <taxon>Craniata</taxon>
        <taxon>Vertebrata</taxon>
        <taxon>Euteleostomi</taxon>
        <taxon>Amphibia</taxon>
        <taxon>Batrachia</taxon>
        <taxon>Anura</taxon>
        <taxon>Pipoidea</taxon>
        <taxon>Pipidae</taxon>
        <taxon>Pipinae</taxon>
        <taxon>Hymenochirus</taxon>
    </lineage>
</organism>
<dbReference type="AlphaFoldDB" id="A0A8T2K3P8"/>
<sequence>MAEFSRKEITKGDIKQFSSQLSRYDDSQLVMFCHYFWEDLMHIIEIIDTQSLLREQSSLLSLEKYLCLKKQCGNTVFRDILLQDILDIGRDAIQEFWKRLYTLQNDYPHPNLLAVLGELIQPGKDIQDLERQINWDTSGRDLPEDLKGCQLKYKQYLRERTGNLVENQAPGLKEEPLQFPISERYLDLVMVSSHQFRKRSQHEVIATGGIHEHYLQKEENNMERSAPKRLFRWCHRLGRVPHKVLVSGVPGIGKTTLLQKFVYDWASGNIYQRFDFVFFFKFRELKSSDVSLVQIILDEHPDLHSQLSNIFQYPENLLFIFDGLDESKTEVNFKPSQAKCTNPQSIESLNCILSSLVGDSLLKGCSVLITSRPVRLALTETSVFHRISEIMGFFPEQRKMYFQNFFKDDKMATKAFQYVKENGSLYTFCYIPSYCWIVCTVLSKCFRKEEFLPKTVTQLLVVYISNILANHSHGGPVKETLTSIGLLAEYGVLNHILLFESESLESFKINTSLHLVSSLLMESSHCSRVSYSFLHLIIQEFFAALVHCLDYSPENLGKTLKEARRFKDGRGEMLLLFMSGLSDPTTVSLLSTYFGDLLTRHQKHVIKFLQESFDQDVHLESRDVDYRKVLSVFACLAETRNKALIASCLKGGVKYLNFSEFYLTPLDCTVLAFIIESLDDCHILDLSSCFIQSEGLERFAPVLHNVTELRLSNNNLVDEDMRLIHSVLTRPDCRIQTLSLQENGLTDSCCAQLALAINENNLLKHLNLSKNKLAGEELCYLLEVLANPHCRIEKLGLQDTKLSDTYAKPLVRLTNNRNLTHLNIRDNFLSDNSYTDIKNLILQHPSLKEIKLEMNEFSDKTKLNLRQLQEERPDMTIGLQ</sequence>
<dbReference type="InterPro" id="IPR027417">
    <property type="entry name" value="P-loop_NTPase"/>
</dbReference>
<gene>
    <name evidence="10" type="ORF">GDO86_016625</name>
</gene>
<dbReference type="PANTHER" id="PTHR45690">
    <property type="entry name" value="NACHT, LRR AND PYD DOMAINS-CONTAINING PROTEIN 12"/>
    <property type="match status" value="1"/>
</dbReference>
<dbReference type="PROSITE" id="PS50837">
    <property type="entry name" value="NACHT"/>
    <property type="match status" value="1"/>
</dbReference>
<name>A0A8T2K3P8_9PIPI</name>
<keyword evidence="8" id="KW-1271">Inflammasome</keyword>
<evidence type="ECO:0000313" key="10">
    <source>
        <dbReference type="EMBL" id="KAG8450007.1"/>
    </source>
</evidence>
<evidence type="ECO:0000256" key="5">
    <source>
        <dbReference type="ARBA" id="ARBA00022840"/>
    </source>
</evidence>
<evidence type="ECO:0000256" key="2">
    <source>
        <dbReference type="ARBA" id="ARBA00022490"/>
    </source>
</evidence>
<dbReference type="GO" id="GO:0005524">
    <property type="term" value="F:ATP binding"/>
    <property type="evidence" value="ECO:0007669"/>
    <property type="project" value="UniProtKB-KW"/>
</dbReference>
<evidence type="ECO:0000313" key="11">
    <source>
        <dbReference type="Proteomes" id="UP000812440"/>
    </source>
</evidence>
<evidence type="ECO:0000256" key="8">
    <source>
        <dbReference type="ARBA" id="ARBA00023233"/>
    </source>
</evidence>
<dbReference type="EMBL" id="JAACNH010000003">
    <property type="protein sequence ID" value="KAG8450007.1"/>
    <property type="molecule type" value="Genomic_DNA"/>
</dbReference>
<dbReference type="PANTHER" id="PTHR45690:SF19">
    <property type="entry name" value="NACHT, LRR AND PYD DOMAINS-CONTAINING PROTEIN 3"/>
    <property type="match status" value="1"/>
</dbReference>
<dbReference type="InterPro" id="IPR007111">
    <property type="entry name" value="NACHT_NTPase"/>
</dbReference>
<dbReference type="Pfam" id="PF05729">
    <property type="entry name" value="NACHT"/>
    <property type="match status" value="1"/>
</dbReference>
<evidence type="ECO:0000256" key="6">
    <source>
        <dbReference type="ARBA" id="ARBA00022843"/>
    </source>
</evidence>
<keyword evidence="4" id="KW-0547">Nucleotide-binding</keyword>
<evidence type="ECO:0000256" key="7">
    <source>
        <dbReference type="ARBA" id="ARBA00023198"/>
    </source>
</evidence>
<dbReference type="Pfam" id="PF17776">
    <property type="entry name" value="NLRC4_HD2"/>
    <property type="match status" value="1"/>
</dbReference>
<keyword evidence="2" id="KW-0963">Cytoplasm</keyword>
<keyword evidence="6" id="KW-0832">Ubl conjugation</keyword>
<dbReference type="InterPro" id="IPR041267">
    <property type="entry name" value="NLRP_HD2"/>
</dbReference>
<dbReference type="Gene3D" id="3.40.50.300">
    <property type="entry name" value="P-loop containing nucleotide triphosphate hydrolases"/>
    <property type="match status" value="1"/>
</dbReference>
<evidence type="ECO:0000256" key="3">
    <source>
        <dbReference type="ARBA" id="ARBA00022737"/>
    </source>
</evidence>
<keyword evidence="11" id="KW-1185">Reference proteome</keyword>
<keyword evidence="5" id="KW-0067">ATP-binding</keyword>
<comment type="caution">
    <text evidence="10">The sequence shown here is derived from an EMBL/GenBank/DDBJ whole genome shotgun (WGS) entry which is preliminary data.</text>
</comment>
<proteinExistence type="predicted"/>
<protein>
    <recommendedName>
        <fullName evidence="9">NACHT domain-containing protein</fullName>
    </recommendedName>
</protein>
<reference evidence="10" key="1">
    <citation type="thesis" date="2020" institute="ProQuest LLC" country="789 East Eisenhower Parkway, Ann Arbor, MI, USA">
        <title>Comparative Genomics and Chromosome Evolution.</title>
        <authorList>
            <person name="Mudd A.B."/>
        </authorList>
    </citation>
    <scope>NUCLEOTIDE SEQUENCE</scope>
    <source>
        <strain evidence="10">Female2</strain>
        <tissue evidence="10">Blood</tissue>
    </source>
</reference>
<dbReference type="SUPFAM" id="SSF52047">
    <property type="entry name" value="RNI-like"/>
    <property type="match status" value="1"/>
</dbReference>
<comment type="subcellular location">
    <subcellularLocation>
        <location evidence="1">Inflammasome</location>
    </subcellularLocation>
</comment>
<dbReference type="GO" id="GO:0005829">
    <property type="term" value="C:cytosol"/>
    <property type="evidence" value="ECO:0007669"/>
    <property type="project" value="UniProtKB-SubCell"/>
</dbReference>
<evidence type="ECO:0000259" key="9">
    <source>
        <dbReference type="PROSITE" id="PS50837"/>
    </source>
</evidence>
<evidence type="ECO:0000256" key="1">
    <source>
        <dbReference type="ARBA" id="ARBA00004110"/>
    </source>
</evidence>
<dbReference type="Proteomes" id="UP000812440">
    <property type="component" value="Chromosome 8_10"/>
</dbReference>
<dbReference type="OrthoDB" id="120976at2759"/>
<keyword evidence="7" id="KW-0395">Inflammatory response</keyword>
<dbReference type="InterPro" id="IPR032675">
    <property type="entry name" value="LRR_dom_sf"/>
</dbReference>
<dbReference type="SUPFAM" id="SSF52540">
    <property type="entry name" value="P-loop containing nucleoside triphosphate hydrolases"/>
    <property type="match status" value="1"/>
</dbReference>
<dbReference type="InterPro" id="IPR050637">
    <property type="entry name" value="NLRP_innate_immun_reg"/>
</dbReference>
<dbReference type="SMART" id="SM00368">
    <property type="entry name" value="LRR_RI"/>
    <property type="match status" value="3"/>
</dbReference>
<evidence type="ECO:0000256" key="4">
    <source>
        <dbReference type="ARBA" id="ARBA00022741"/>
    </source>
</evidence>
<keyword evidence="3" id="KW-0677">Repeat</keyword>
<accession>A0A8T2K3P8</accession>